<dbReference type="PANTHER" id="PTHR33219:SF14">
    <property type="entry name" value="PROTEIN COFACTOR ASSEMBLY OF COMPLEX C SUBUNIT B CCB3, CHLOROPLASTIC-RELATED"/>
    <property type="match status" value="1"/>
</dbReference>
<organism evidence="3 4">
    <name type="scientific">Clostridium senegalense</name>
    <dbReference type="NCBI Taxonomy" id="1465809"/>
    <lineage>
        <taxon>Bacteria</taxon>
        <taxon>Bacillati</taxon>
        <taxon>Bacillota</taxon>
        <taxon>Clostridia</taxon>
        <taxon>Eubacteriales</taxon>
        <taxon>Clostridiaceae</taxon>
        <taxon>Clostridium</taxon>
    </lineage>
</organism>
<keyword evidence="4" id="KW-1185">Reference proteome</keyword>
<evidence type="ECO:0000256" key="2">
    <source>
        <dbReference type="SAM" id="Phobius"/>
    </source>
</evidence>
<dbReference type="EMBL" id="JAAGPU010000001">
    <property type="protein sequence ID" value="NEU03543.1"/>
    <property type="molecule type" value="Genomic_DNA"/>
</dbReference>
<dbReference type="GO" id="GO:0016020">
    <property type="term" value="C:membrane"/>
    <property type="evidence" value="ECO:0007669"/>
    <property type="project" value="InterPro"/>
</dbReference>
<accession>A0A6M0H0D3</accession>
<comment type="caution">
    <text evidence="3">The sequence shown here is derived from an EMBL/GenBank/DDBJ whole genome shotgun (WGS) entry which is preliminary data.</text>
</comment>
<evidence type="ECO:0000313" key="4">
    <source>
        <dbReference type="Proteomes" id="UP000481872"/>
    </source>
</evidence>
<evidence type="ECO:0000313" key="3">
    <source>
        <dbReference type="EMBL" id="NEU03543.1"/>
    </source>
</evidence>
<evidence type="ECO:0000256" key="1">
    <source>
        <dbReference type="ARBA" id="ARBA00010894"/>
    </source>
</evidence>
<comment type="similarity">
    <text evidence="1">Belongs to the YggT family.</text>
</comment>
<gene>
    <name evidence="3" type="ORF">G3M99_01475</name>
</gene>
<dbReference type="InterPro" id="IPR003425">
    <property type="entry name" value="CCB3/YggT"/>
</dbReference>
<dbReference type="AlphaFoldDB" id="A0A6M0H0D3"/>
<keyword evidence="2" id="KW-1133">Transmembrane helix</keyword>
<proteinExistence type="inferred from homology"/>
<keyword evidence="2" id="KW-0472">Membrane</keyword>
<dbReference type="PANTHER" id="PTHR33219">
    <property type="entry name" value="YLMG HOMOLOG PROTEIN 2, CHLOROPLASTIC"/>
    <property type="match status" value="1"/>
</dbReference>
<protein>
    <submittedName>
        <fullName evidence="3">YggT family protein</fullName>
    </submittedName>
</protein>
<keyword evidence="2" id="KW-0812">Transmembrane</keyword>
<feature type="transmembrane region" description="Helical" evidence="2">
    <location>
        <begin position="68"/>
        <end position="88"/>
    </location>
</feature>
<dbReference type="Pfam" id="PF02325">
    <property type="entry name" value="CCB3_YggT"/>
    <property type="match status" value="1"/>
</dbReference>
<sequence>MLIIRIVSMFFEVIKVAILVECLLSWVPNARYGKIGTIVRTITEPIMVPCEKINDKLFKGFLLDFSPIIAYFLIYIIESIILRLLMVIL</sequence>
<reference evidence="3 4" key="1">
    <citation type="submission" date="2020-02" db="EMBL/GenBank/DDBJ databases">
        <title>Genome assembly of a novel Clostridium senegalense strain.</title>
        <authorList>
            <person name="Gupta T.B."/>
            <person name="Jauregui R."/>
            <person name="Maclean P."/>
            <person name="Nawarathana A."/>
            <person name="Brightwell G."/>
        </authorList>
    </citation>
    <scope>NUCLEOTIDE SEQUENCE [LARGE SCALE GENOMIC DNA]</scope>
    <source>
        <strain evidence="3 4">AGRFS4</strain>
    </source>
</reference>
<dbReference type="RefSeq" id="WP_061994864.1">
    <property type="nucleotide sequence ID" value="NZ_JAAGPU010000001.1"/>
</dbReference>
<dbReference type="Proteomes" id="UP000481872">
    <property type="component" value="Unassembled WGS sequence"/>
</dbReference>
<name>A0A6M0H0D3_9CLOT</name>